<keyword evidence="1" id="KW-0547">Nucleotide-binding</keyword>
<protein>
    <recommendedName>
        <fullName evidence="3">SNF2 N-terminal domain-containing protein</fullName>
    </recommendedName>
</protein>
<proteinExistence type="predicted"/>
<dbReference type="InParanoid" id="A0A1Y1XCL9"/>
<dbReference type="InterPro" id="IPR038718">
    <property type="entry name" value="SNF2-like_sf"/>
</dbReference>
<gene>
    <name evidence="4" type="ORF">K493DRAFT_307612</name>
</gene>
<dbReference type="InterPro" id="IPR000330">
    <property type="entry name" value="SNF2_N"/>
</dbReference>
<sequence length="136" mass="15620">MVDIKAKWIVLTTYHMLCVEAKNSGSPIWKVEFGQVVADEAVILKNYSGGSINAIAKVNGKSLILITMTPFQNDLIDLYLYFILFGQWEGTPKDLQQLLNEENNANWLVNWLVKRLGHIVLRQVPESQLLEREQYK</sequence>
<dbReference type="Proteomes" id="UP000193498">
    <property type="component" value="Unassembled WGS sequence"/>
</dbReference>
<dbReference type="EMBL" id="MCFE01000641">
    <property type="protein sequence ID" value="ORX83462.1"/>
    <property type="molecule type" value="Genomic_DNA"/>
</dbReference>
<organism evidence="4 5">
    <name type="scientific">Basidiobolus meristosporus CBS 931.73</name>
    <dbReference type="NCBI Taxonomy" id="1314790"/>
    <lineage>
        <taxon>Eukaryota</taxon>
        <taxon>Fungi</taxon>
        <taxon>Fungi incertae sedis</taxon>
        <taxon>Zoopagomycota</taxon>
        <taxon>Entomophthoromycotina</taxon>
        <taxon>Basidiobolomycetes</taxon>
        <taxon>Basidiobolales</taxon>
        <taxon>Basidiobolaceae</taxon>
        <taxon>Basidiobolus</taxon>
    </lineage>
</organism>
<accession>A0A1Y1XCL9</accession>
<feature type="domain" description="SNF2 N-terminal" evidence="3">
    <location>
        <begin position="8"/>
        <end position="123"/>
    </location>
</feature>
<dbReference type="InterPro" id="IPR027417">
    <property type="entry name" value="P-loop_NTPase"/>
</dbReference>
<dbReference type="Pfam" id="PF00176">
    <property type="entry name" value="SNF2-rel_dom"/>
    <property type="match status" value="1"/>
</dbReference>
<evidence type="ECO:0000256" key="1">
    <source>
        <dbReference type="ARBA" id="ARBA00022741"/>
    </source>
</evidence>
<evidence type="ECO:0000313" key="4">
    <source>
        <dbReference type="EMBL" id="ORX83462.1"/>
    </source>
</evidence>
<dbReference type="Gene3D" id="3.40.50.10810">
    <property type="entry name" value="Tandem AAA-ATPase domain"/>
    <property type="match status" value="1"/>
</dbReference>
<dbReference type="AlphaFoldDB" id="A0A1Y1XCL9"/>
<evidence type="ECO:0000256" key="2">
    <source>
        <dbReference type="ARBA" id="ARBA00022840"/>
    </source>
</evidence>
<dbReference type="SUPFAM" id="SSF52540">
    <property type="entry name" value="P-loop containing nucleoside triphosphate hydrolases"/>
    <property type="match status" value="1"/>
</dbReference>
<keyword evidence="5" id="KW-1185">Reference proteome</keyword>
<dbReference type="STRING" id="1314790.A0A1Y1XCL9"/>
<comment type="caution">
    <text evidence="4">The sequence shown here is derived from an EMBL/GenBank/DDBJ whole genome shotgun (WGS) entry which is preliminary data.</text>
</comment>
<keyword evidence="2" id="KW-0067">ATP-binding</keyword>
<evidence type="ECO:0000259" key="3">
    <source>
        <dbReference type="Pfam" id="PF00176"/>
    </source>
</evidence>
<evidence type="ECO:0000313" key="5">
    <source>
        <dbReference type="Proteomes" id="UP000193498"/>
    </source>
</evidence>
<dbReference type="GO" id="GO:0005524">
    <property type="term" value="F:ATP binding"/>
    <property type="evidence" value="ECO:0007669"/>
    <property type="project" value="InterPro"/>
</dbReference>
<name>A0A1Y1XCL9_9FUNG</name>
<reference evidence="4 5" key="1">
    <citation type="submission" date="2016-07" db="EMBL/GenBank/DDBJ databases">
        <title>Pervasive Adenine N6-methylation of Active Genes in Fungi.</title>
        <authorList>
            <consortium name="DOE Joint Genome Institute"/>
            <person name="Mondo S.J."/>
            <person name="Dannebaum R.O."/>
            <person name="Kuo R.C."/>
            <person name="Labutti K."/>
            <person name="Haridas S."/>
            <person name="Kuo A."/>
            <person name="Salamov A."/>
            <person name="Ahrendt S.R."/>
            <person name="Lipzen A."/>
            <person name="Sullivan W."/>
            <person name="Andreopoulos W.B."/>
            <person name="Clum A."/>
            <person name="Lindquist E."/>
            <person name="Daum C."/>
            <person name="Ramamoorthy G.K."/>
            <person name="Gryganskyi A."/>
            <person name="Culley D."/>
            <person name="Magnuson J.K."/>
            <person name="James T.Y."/>
            <person name="O'Malley M.A."/>
            <person name="Stajich J.E."/>
            <person name="Spatafora J.W."/>
            <person name="Visel A."/>
            <person name="Grigoriev I.V."/>
        </authorList>
    </citation>
    <scope>NUCLEOTIDE SEQUENCE [LARGE SCALE GENOMIC DNA]</scope>
    <source>
        <strain evidence="4 5">CBS 931.73</strain>
    </source>
</reference>